<dbReference type="InterPro" id="IPR008271">
    <property type="entry name" value="Ser/Thr_kinase_AS"/>
</dbReference>
<comment type="catalytic activity">
    <reaction evidence="13">
        <text>L-seryl-[protein] + ATP = O-phospho-L-seryl-[protein] + ADP + H(+)</text>
        <dbReference type="Rhea" id="RHEA:17989"/>
        <dbReference type="Rhea" id="RHEA-COMP:9863"/>
        <dbReference type="Rhea" id="RHEA-COMP:11604"/>
        <dbReference type="ChEBI" id="CHEBI:15378"/>
        <dbReference type="ChEBI" id="CHEBI:29999"/>
        <dbReference type="ChEBI" id="CHEBI:30616"/>
        <dbReference type="ChEBI" id="CHEBI:83421"/>
        <dbReference type="ChEBI" id="CHEBI:456216"/>
        <dbReference type="EC" id="2.7.11.1"/>
    </reaction>
</comment>
<dbReference type="PROSITE" id="PS50011">
    <property type="entry name" value="PROTEIN_KINASE_DOM"/>
    <property type="match status" value="1"/>
</dbReference>
<feature type="compositionally biased region" description="Low complexity" evidence="14">
    <location>
        <begin position="310"/>
        <end position="325"/>
    </location>
</feature>
<evidence type="ECO:0000256" key="11">
    <source>
        <dbReference type="ARBA" id="ARBA00023136"/>
    </source>
</evidence>
<feature type="compositionally biased region" description="Pro residues" evidence="14">
    <location>
        <begin position="78"/>
        <end position="100"/>
    </location>
</feature>
<dbReference type="SUPFAM" id="SSF56112">
    <property type="entry name" value="Protein kinase-like (PK-like)"/>
    <property type="match status" value="1"/>
</dbReference>
<evidence type="ECO:0000256" key="14">
    <source>
        <dbReference type="SAM" id="MobiDB-lite"/>
    </source>
</evidence>
<feature type="compositionally biased region" description="Low complexity" evidence="14">
    <location>
        <begin position="1"/>
        <end position="45"/>
    </location>
</feature>
<dbReference type="Gramene" id="Jr16_13480_p1">
    <property type="protein sequence ID" value="cds.Jr16_13480_p1"/>
    <property type="gene ID" value="Jr16_13480"/>
</dbReference>
<evidence type="ECO:0000256" key="1">
    <source>
        <dbReference type="ARBA" id="ARBA00004162"/>
    </source>
</evidence>
<evidence type="ECO:0000313" key="16">
    <source>
        <dbReference type="Proteomes" id="UP000235220"/>
    </source>
</evidence>
<keyword evidence="3" id="KW-1003">Cell membrane</keyword>
<dbReference type="Gene3D" id="1.10.510.10">
    <property type="entry name" value="Transferase(Phosphotransferase) domain 1"/>
    <property type="match status" value="1"/>
</dbReference>
<dbReference type="FunFam" id="1.10.510.10:FF:000173">
    <property type="entry name" value="proline-rich receptor-like protein kinase PERK8"/>
    <property type="match status" value="1"/>
</dbReference>
<dbReference type="PROSITE" id="PS00107">
    <property type="entry name" value="PROTEIN_KINASE_ATP"/>
    <property type="match status" value="1"/>
</dbReference>
<dbReference type="EC" id="2.7.11.1" evidence="2"/>
<keyword evidence="10 15" id="KW-1133">Transmembrane helix</keyword>
<feature type="transmembrane region" description="Helical" evidence="15">
    <location>
        <begin position="326"/>
        <end position="352"/>
    </location>
</feature>
<dbReference type="KEGG" id="jre:109003816"/>
<sequence length="749" mass="78148">MASTATSPESSPSTVPPSSNTVSPSTTTSSPQPSSSTTPPAQTSSPPAPAPPTISTPSGPSADPPDPATSSTSSPLTQSPPPVVPTSPPPVPESSSPPSPSGTSPPLTPTISSPPPPLQSDPPTSPSPPSSNVPPPLPSKSPPPENSPPPPSKSDPPVNSPPPPPPPPSSTPPAKSPPPAASTPPVYSPPPPASVPPLSSPPTPASTPPVNSPPPAASGPPQSSPPTPASTTPVNSPPTPASVPPQSSPPPPKVTPVPPGSEPTPPPSNSPPKTLPPSPIIHLAPPPPSHVSAPSPYQNPIPPSNDLAKNKSSSNEVSNSTGNGTIGITGIVAIGVVVGIIVLSLIGVAVWCMRKQRKRYSEVNGHTMSSPPDSYIMKTHSSAPLLQSGSGSNFVSSPAEPSGLGNSRLWFTYEELVKATNGFSNENLLGEGGFGSVYKGYLPDGKEVAVKQLNIGGGQGEREFKAEVEIIGRIHHRHLVSLVGYCISENRRLLVYDYVPNDTLYCHLHGEGRPALDWATRVKVAAGAARGIAYLHEDCHPRIIHRDIKSSNILLDNNFEARVSDFGLAKLALDADTHITTRVMGTFGYMAPEYASSGKLTDKSDVYSFGVVLLELITGRKPVDASQPLGDESLVEWARPLLNHALDDVEFKHLADPRLMNYVGSEMFRLIEVAAACVRHSAAKRPRMGLVVRAFDSLATSDLSNGMRVGESAVFDSAQQSEEIRLFRRMAFGSQNYSTDFFSQSNLDS</sequence>
<dbReference type="AlphaFoldDB" id="A0A2I4G193"/>
<accession>A0A2I4G193</accession>
<keyword evidence="7" id="KW-0547">Nucleotide-binding</keyword>
<name>A0A2I4G193_JUGRE</name>
<comment type="subcellular location">
    <subcellularLocation>
        <location evidence="1">Cell membrane</location>
        <topology evidence="1">Single-pass membrane protein</topology>
    </subcellularLocation>
</comment>
<evidence type="ECO:0000256" key="12">
    <source>
        <dbReference type="ARBA" id="ARBA00047899"/>
    </source>
</evidence>
<feature type="compositionally biased region" description="Pro residues" evidence="14">
    <location>
        <begin position="235"/>
        <end position="289"/>
    </location>
</feature>
<dbReference type="GeneID" id="109003816"/>
<feature type="compositionally biased region" description="Pro residues" evidence="14">
    <location>
        <begin position="106"/>
        <end position="228"/>
    </location>
</feature>
<evidence type="ECO:0000256" key="3">
    <source>
        <dbReference type="ARBA" id="ARBA00022475"/>
    </source>
</evidence>
<dbReference type="GO" id="GO:0005524">
    <property type="term" value="F:ATP binding"/>
    <property type="evidence" value="ECO:0007669"/>
    <property type="project" value="UniProtKB-UniRule"/>
</dbReference>
<dbReference type="SMART" id="SM00220">
    <property type="entry name" value="S_TKc"/>
    <property type="match status" value="1"/>
</dbReference>
<keyword evidence="4" id="KW-0723">Serine/threonine-protein kinase</keyword>
<dbReference type="PANTHER" id="PTHR47982:SF45">
    <property type="entry name" value="NON-SPECIFIC SERINE_THREONINE PROTEIN KINASE"/>
    <property type="match status" value="1"/>
</dbReference>
<evidence type="ECO:0000313" key="17">
    <source>
        <dbReference type="RefSeq" id="XP_018837668.1"/>
    </source>
</evidence>
<dbReference type="Pfam" id="PF07714">
    <property type="entry name" value="PK_Tyr_Ser-Thr"/>
    <property type="match status" value="1"/>
</dbReference>
<keyword evidence="6 15" id="KW-0812">Transmembrane</keyword>
<evidence type="ECO:0000256" key="15">
    <source>
        <dbReference type="SAM" id="Phobius"/>
    </source>
</evidence>
<evidence type="ECO:0000256" key="4">
    <source>
        <dbReference type="ARBA" id="ARBA00022527"/>
    </source>
</evidence>
<evidence type="ECO:0000256" key="6">
    <source>
        <dbReference type="ARBA" id="ARBA00022692"/>
    </source>
</evidence>
<feature type="compositionally biased region" description="Low complexity" evidence="14">
    <location>
        <begin position="68"/>
        <end position="77"/>
    </location>
</feature>
<dbReference type="PROSITE" id="PS00108">
    <property type="entry name" value="PROTEIN_KINASE_ST"/>
    <property type="match status" value="1"/>
</dbReference>
<dbReference type="InterPro" id="IPR047117">
    <property type="entry name" value="PERK1-13-like"/>
</dbReference>
<dbReference type="PANTHER" id="PTHR47982">
    <property type="entry name" value="PROLINE-RICH RECEPTOR-LIKE PROTEIN KINASE PERK4"/>
    <property type="match status" value="1"/>
</dbReference>
<keyword evidence="16" id="KW-1185">Reference proteome</keyword>
<dbReference type="RefSeq" id="XP_018837668.1">
    <property type="nucleotide sequence ID" value="XM_018982123.2"/>
</dbReference>
<dbReference type="InterPro" id="IPR011009">
    <property type="entry name" value="Kinase-like_dom_sf"/>
</dbReference>
<dbReference type="GO" id="GO:0004674">
    <property type="term" value="F:protein serine/threonine kinase activity"/>
    <property type="evidence" value="ECO:0007669"/>
    <property type="project" value="UniProtKB-KW"/>
</dbReference>
<dbReference type="Gene3D" id="3.30.200.20">
    <property type="entry name" value="Phosphorylase Kinase, domain 1"/>
    <property type="match status" value="1"/>
</dbReference>
<dbReference type="InterPro" id="IPR017441">
    <property type="entry name" value="Protein_kinase_ATP_BS"/>
</dbReference>
<dbReference type="Proteomes" id="UP000235220">
    <property type="component" value="Chromosome 16"/>
</dbReference>
<comment type="catalytic activity">
    <reaction evidence="12">
        <text>L-threonyl-[protein] + ATP = O-phospho-L-threonyl-[protein] + ADP + H(+)</text>
        <dbReference type="Rhea" id="RHEA:46608"/>
        <dbReference type="Rhea" id="RHEA-COMP:11060"/>
        <dbReference type="Rhea" id="RHEA-COMP:11605"/>
        <dbReference type="ChEBI" id="CHEBI:15378"/>
        <dbReference type="ChEBI" id="CHEBI:30013"/>
        <dbReference type="ChEBI" id="CHEBI:30616"/>
        <dbReference type="ChEBI" id="CHEBI:61977"/>
        <dbReference type="ChEBI" id="CHEBI:456216"/>
        <dbReference type="EC" id="2.7.11.1"/>
    </reaction>
</comment>
<dbReference type="FunCoup" id="A0A2I4G193">
    <property type="interactions" value="497"/>
</dbReference>
<gene>
    <name evidence="17" type="primary">LOC109003816</name>
</gene>
<dbReference type="GO" id="GO:0005886">
    <property type="term" value="C:plasma membrane"/>
    <property type="evidence" value="ECO:0007669"/>
    <property type="project" value="UniProtKB-SubCell"/>
</dbReference>
<keyword evidence="5" id="KW-0808">Transferase</keyword>
<evidence type="ECO:0000256" key="8">
    <source>
        <dbReference type="ARBA" id="ARBA00022777"/>
    </source>
</evidence>
<evidence type="ECO:0000256" key="10">
    <source>
        <dbReference type="ARBA" id="ARBA00022989"/>
    </source>
</evidence>
<dbReference type="STRING" id="51240.A0A2I4G193"/>
<evidence type="ECO:0000256" key="5">
    <source>
        <dbReference type="ARBA" id="ARBA00022679"/>
    </source>
</evidence>
<keyword evidence="9" id="KW-0067">ATP-binding</keyword>
<proteinExistence type="predicted"/>
<dbReference type="InterPro" id="IPR001245">
    <property type="entry name" value="Ser-Thr/Tyr_kinase_cat_dom"/>
</dbReference>
<dbReference type="CDD" id="cd14066">
    <property type="entry name" value="STKc_IRAK"/>
    <property type="match status" value="1"/>
</dbReference>
<protein>
    <recommendedName>
        <fullName evidence="2">non-specific serine/threonine protein kinase</fullName>
        <ecNumber evidence="2">2.7.11.1</ecNumber>
    </recommendedName>
</protein>
<evidence type="ECO:0000256" key="13">
    <source>
        <dbReference type="ARBA" id="ARBA00048679"/>
    </source>
</evidence>
<reference evidence="17" key="1">
    <citation type="submission" date="2025-08" db="UniProtKB">
        <authorList>
            <consortium name="RefSeq"/>
        </authorList>
    </citation>
    <scope>IDENTIFICATION</scope>
    <source>
        <tissue evidence="17">Leaves</tissue>
    </source>
</reference>
<evidence type="ECO:0000256" key="2">
    <source>
        <dbReference type="ARBA" id="ARBA00012513"/>
    </source>
</evidence>
<evidence type="ECO:0000256" key="9">
    <source>
        <dbReference type="ARBA" id="ARBA00022840"/>
    </source>
</evidence>
<dbReference type="FunFam" id="3.30.200.20:FF:000212">
    <property type="entry name" value="Proline-rich receptor-like protein kinase PERK8"/>
    <property type="match status" value="1"/>
</dbReference>
<evidence type="ECO:0000256" key="7">
    <source>
        <dbReference type="ARBA" id="ARBA00022741"/>
    </source>
</evidence>
<organism evidence="16 17">
    <name type="scientific">Juglans regia</name>
    <name type="common">English walnut</name>
    <dbReference type="NCBI Taxonomy" id="51240"/>
    <lineage>
        <taxon>Eukaryota</taxon>
        <taxon>Viridiplantae</taxon>
        <taxon>Streptophyta</taxon>
        <taxon>Embryophyta</taxon>
        <taxon>Tracheophyta</taxon>
        <taxon>Spermatophyta</taxon>
        <taxon>Magnoliopsida</taxon>
        <taxon>eudicotyledons</taxon>
        <taxon>Gunneridae</taxon>
        <taxon>Pentapetalae</taxon>
        <taxon>rosids</taxon>
        <taxon>fabids</taxon>
        <taxon>Fagales</taxon>
        <taxon>Juglandaceae</taxon>
        <taxon>Juglans</taxon>
    </lineage>
</organism>
<dbReference type="OrthoDB" id="4062651at2759"/>
<keyword evidence="8" id="KW-0418">Kinase</keyword>
<keyword evidence="11 15" id="KW-0472">Membrane</keyword>
<feature type="region of interest" description="Disordered" evidence="14">
    <location>
        <begin position="1"/>
        <end position="325"/>
    </location>
</feature>
<dbReference type="InterPro" id="IPR000719">
    <property type="entry name" value="Prot_kinase_dom"/>
</dbReference>